<dbReference type="Pfam" id="PF07715">
    <property type="entry name" value="Plug"/>
    <property type="match status" value="1"/>
</dbReference>
<evidence type="ECO:0000256" key="10">
    <source>
        <dbReference type="PROSITE-ProRule" id="PRU01360"/>
    </source>
</evidence>
<feature type="domain" description="TonB-dependent receptor plug" evidence="14">
    <location>
        <begin position="45"/>
        <end position="147"/>
    </location>
</feature>
<evidence type="ECO:0000259" key="13">
    <source>
        <dbReference type="Pfam" id="PF00593"/>
    </source>
</evidence>
<evidence type="ECO:0000256" key="6">
    <source>
        <dbReference type="ARBA" id="ARBA00023077"/>
    </source>
</evidence>
<evidence type="ECO:0000256" key="3">
    <source>
        <dbReference type="ARBA" id="ARBA00022452"/>
    </source>
</evidence>
<accession>A0ABY6IWW8</accession>
<evidence type="ECO:0000256" key="9">
    <source>
        <dbReference type="ARBA" id="ARBA00023237"/>
    </source>
</evidence>
<dbReference type="InterPro" id="IPR000531">
    <property type="entry name" value="Beta-barrel_TonB"/>
</dbReference>
<keyword evidence="2 10" id="KW-0813">Transport</keyword>
<evidence type="ECO:0000256" key="11">
    <source>
        <dbReference type="RuleBase" id="RU003357"/>
    </source>
</evidence>
<gene>
    <name evidence="15" type="ORF">MKQ68_16750</name>
</gene>
<evidence type="ECO:0000313" key="16">
    <source>
        <dbReference type="Proteomes" id="UP001162741"/>
    </source>
</evidence>
<keyword evidence="5 12" id="KW-0732">Signal</keyword>
<evidence type="ECO:0000256" key="4">
    <source>
        <dbReference type="ARBA" id="ARBA00022692"/>
    </source>
</evidence>
<dbReference type="InterPro" id="IPR036942">
    <property type="entry name" value="Beta-barrel_TonB_sf"/>
</dbReference>
<dbReference type="EMBL" id="CP107006">
    <property type="protein sequence ID" value="UYQ91738.1"/>
    <property type="molecule type" value="Genomic_DNA"/>
</dbReference>
<name>A0ABY6IWW8_9BACT</name>
<evidence type="ECO:0000256" key="8">
    <source>
        <dbReference type="ARBA" id="ARBA00023170"/>
    </source>
</evidence>
<organism evidence="15 16">
    <name type="scientific">Chitinophaga horti</name>
    <dbReference type="NCBI Taxonomy" id="2920382"/>
    <lineage>
        <taxon>Bacteria</taxon>
        <taxon>Pseudomonadati</taxon>
        <taxon>Bacteroidota</taxon>
        <taxon>Chitinophagia</taxon>
        <taxon>Chitinophagales</taxon>
        <taxon>Chitinophagaceae</taxon>
        <taxon>Chitinophaga</taxon>
    </lineage>
</organism>
<evidence type="ECO:0000313" key="15">
    <source>
        <dbReference type="EMBL" id="UYQ91738.1"/>
    </source>
</evidence>
<dbReference type="Gene3D" id="2.170.130.10">
    <property type="entry name" value="TonB-dependent receptor, plug domain"/>
    <property type="match status" value="1"/>
</dbReference>
<dbReference type="SUPFAM" id="SSF56935">
    <property type="entry name" value="Porins"/>
    <property type="match status" value="1"/>
</dbReference>
<dbReference type="Proteomes" id="UP001162741">
    <property type="component" value="Chromosome"/>
</dbReference>
<dbReference type="InterPro" id="IPR012910">
    <property type="entry name" value="Plug_dom"/>
</dbReference>
<evidence type="ECO:0000256" key="7">
    <source>
        <dbReference type="ARBA" id="ARBA00023136"/>
    </source>
</evidence>
<dbReference type="CDD" id="cd01347">
    <property type="entry name" value="ligand_gated_channel"/>
    <property type="match status" value="1"/>
</dbReference>
<keyword evidence="9 10" id="KW-0998">Cell outer membrane</keyword>
<keyword evidence="6 11" id="KW-0798">TonB box</keyword>
<feature type="domain" description="TonB-dependent receptor-like beta-barrel" evidence="13">
    <location>
        <begin position="180"/>
        <end position="611"/>
    </location>
</feature>
<evidence type="ECO:0000256" key="12">
    <source>
        <dbReference type="SAM" id="SignalP"/>
    </source>
</evidence>
<comment type="subcellular location">
    <subcellularLocation>
        <location evidence="1 10">Cell outer membrane</location>
        <topology evidence="1 10">Multi-pass membrane protein</topology>
    </subcellularLocation>
</comment>
<dbReference type="PROSITE" id="PS52016">
    <property type="entry name" value="TONB_DEPENDENT_REC_3"/>
    <property type="match status" value="1"/>
</dbReference>
<feature type="chain" id="PRO_5046958687" evidence="12">
    <location>
        <begin position="20"/>
        <end position="639"/>
    </location>
</feature>
<proteinExistence type="inferred from homology"/>
<dbReference type="Pfam" id="PF00593">
    <property type="entry name" value="TonB_dep_Rec_b-barrel"/>
    <property type="match status" value="1"/>
</dbReference>
<evidence type="ECO:0000256" key="1">
    <source>
        <dbReference type="ARBA" id="ARBA00004571"/>
    </source>
</evidence>
<keyword evidence="4 10" id="KW-0812">Transmembrane</keyword>
<keyword evidence="3 10" id="KW-1134">Transmembrane beta strand</keyword>
<dbReference type="PANTHER" id="PTHR30069">
    <property type="entry name" value="TONB-DEPENDENT OUTER MEMBRANE RECEPTOR"/>
    <property type="match status" value="1"/>
</dbReference>
<dbReference type="RefSeq" id="WP_264280115.1">
    <property type="nucleotide sequence ID" value="NZ_CP107006.1"/>
</dbReference>
<evidence type="ECO:0000256" key="2">
    <source>
        <dbReference type="ARBA" id="ARBA00022448"/>
    </source>
</evidence>
<keyword evidence="7 10" id="KW-0472">Membrane</keyword>
<keyword evidence="8 15" id="KW-0675">Receptor</keyword>
<sequence length="639" mass="70407">MKSRLLVAAALSVPAMALAQENQKQLDPVTVTATIQPTTSSRTGRNLVIIKGEDIAKLPVNSIDELLRYVPGLEVQARGPMGAQSDIMVRGGTFQQVLVIIDGMRVNDPNTGHFNSYIPVTPGEIERIEVLKGASSAIYGSEAVGGVIHIITKAFAAGAKAQQSYNASATGGAYGLWNLGGSAYYNTGKTAFTAGVLSNNTDGQQQRGTKGFLHLNTFSLAASHRLNDRWQLALRSSYDTRNFGAQGFYTTAASDTARENVNSWWNQLQVRYEHGKNKFSFLAGYKSVTDTYRFNGLGAANSSDSKLFQSLAVYEHAFTEKTALTGGLQFQDKSISSNDRGDHNLQQAAAFVGLNQRIGDRFLINPALRLDWNEQSGYELVPQLNVSYRAEWVQLRASAGKTIRDADFTERYNNYEKALVTNGQRVGNPNLAAEHSFSYEAGADFFIHDRIRISSTVFRREQEDVIDWTNTPYANMPRKDNLSSTASYALAKNIAEVNTTGFETDVQYIQPLANQHKIVLNAGVVWMDTQTPNGTASFYIASNARLLTNFTVQYAAPRWNLAINGLYKERNAQSATAIKAFVDKSYFLINAKAEYYVVKNRVAVFAQADNIFDKSYQDLLGAQMPGLWLMGGAKFTLNK</sequence>
<evidence type="ECO:0000256" key="5">
    <source>
        <dbReference type="ARBA" id="ARBA00022729"/>
    </source>
</evidence>
<dbReference type="InterPro" id="IPR037066">
    <property type="entry name" value="Plug_dom_sf"/>
</dbReference>
<dbReference type="PANTHER" id="PTHR30069:SF29">
    <property type="entry name" value="HEMOGLOBIN AND HEMOGLOBIN-HAPTOGLOBIN-BINDING PROTEIN 1-RELATED"/>
    <property type="match status" value="1"/>
</dbReference>
<protein>
    <submittedName>
        <fullName evidence="15">TonB-dependent receptor</fullName>
    </submittedName>
</protein>
<reference evidence="15" key="1">
    <citation type="submission" date="2022-10" db="EMBL/GenBank/DDBJ databases">
        <title>Chitinophaga sp. nov., isolated from soil.</title>
        <authorList>
            <person name="Jeon C.O."/>
        </authorList>
    </citation>
    <scope>NUCLEOTIDE SEQUENCE</scope>
    <source>
        <strain evidence="15">R8</strain>
    </source>
</reference>
<dbReference type="Gene3D" id="2.40.170.20">
    <property type="entry name" value="TonB-dependent receptor, beta-barrel domain"/>
    <property type="match status" value="1"/>
</dbReference>
<keyword evidence="16" id="KW-1185">Reference proteome</keyword>
<feature type="signal peptide" evidence="12">
    <location>
        <begin position="1"/>
        <end position="19"/>
    </location>
</feature>
<comment type="similarity">
    <text evidence="10 11">Belongs to the TonB-dependent receptor family.</text>
</comment>
<evidence type="ECO:0000259" key="14">
    <source>
        <dbReference type="Pfam" id="PF07715"/>
    </source>
</evidence>
<dbReference type="InterPro" id="IPR039426">
    <property type="entry name" value="TonB-dep_rcpt-like"/>
</dbReference>